<dbReference type="RefSeq" id="WP_183639708.1">
    <property type="nucleotide sequence ID" value="NZ_CANLFI010000006.1"/>
</dbReference>
<comment type="caution">
    <text evidence="3">The sequence shown here is derived from an EMBL/GenBank/DDBJ whole genome shotgun (WGS) entry which is preliminary data.</text>
</comment>
<keyword evidence="4" id="KW-1185">Reference proteome</keyword>
<evidence type="ECO:0000256" key="1">
    <source>
        <dbReference type="SAM" id="MobiDB-lite"/>
    </source>
</evidence>
<dbReference type="AlphaFoldDB" id="A0A7W8Y8K4"/>
<dbReference type="InterPro" id="IPR025323">
    <property type="entry name" value="DUF4229"/>
</dbReference>
<accession>A0A7W8Y8K4</accession>
<feature type="region of interest" description="Disordered" evidence="1">
    <location>
        <begin position="80"/>
        <end position="103"/>
    </location>
</feature>
<proteinExistence type="predicted"/>
<evidence type="ECO:0000313" key="4">
    <source>
        <dbReference type="Proteomes" id="UP000523863"/>
    </source>
</evidence>
<name>A0A7W8Y8K4_9MICC</name>
<keyword evidence="2" id="KW-0812">Transmembrane</keyword>
<feature type="transmembrane region" description="Helical" evidence="2">
    <location>
        <begin position="7"/>
        <end position="25"/>
    </location>
</feature>
<protein>
    <submittedName>
        <fullName evidence="3">Uncharacterized protein (DUF58 family)</fullName>
    </submittedName>
</protein>
<sequence>MPFLKYTLLRLGLFFAAYAILYYALGWNILVALLAAMLIAFGVSYLFFNKLRIAANEQVVGRFSGRAKGKERVIDHDAEAEDAFQETLEDPYADPEEPKRNQS</sequence>
<feature type="compositionally biased region" description="Acidic residues" evidence="1">
    <location>
        <begin position="80"/>
        <end position="95"/>
    </location>
</feature>
<keyword evidence="2" id="KW-0472">Membrane</keyword>
<gene>
    <name evidence="3" type="ORF">BKA12_000020</name>
</gene>
<dbReference type="Proteomes" id="UP000523863">
    <property type="component" value="Unassembled WGS sequence"/>
</dbReference>
<dbReference type="EMBL" id="JACHBL010000001">
    <property type="protein sequence ID" value="MBB5596940.1"/>
    <property type="molecule type" value="Genomic_DNA"/>
</dbReference>
<evidence type="ECO:0000256" key="2">
    <source>
        <dbReference type="SAM" id="Phobius"/>
    </source>
</evidence>
<organism evidence="3 4">
    <name type="scientific">Neomicrococcus lactis</name>
    <dbReference type="NCBI Taxonomy" id="732241"/>
    <lineage>
        <taxon>Bacteria</taxon>
        <taxon>Bacillati</taxon>
        <taxon>Actinomycetota</taxon>
        <taxon>Actinomycetes</taxon>
        <taxon>Micrococcales</taxon>
        <taxon>Micrococcaceae</taxon>
        <taxon>Neomicrococcus</taxon>
    </lineage>
</organism>
<reference evidence="3 4" key="1">
    <citation type="submission" date="2020-08" db="EMBL/GenBank/DDBJ databases">
        <title>Sequencing the genomes of 1000 actinobacteria strains.</title>
        <authorList>
            <person name="Klenk H.-P."/>
        </authorList>
    </citation>
    <scope>NUCLEOTIDE SEQUENCE [LARGE SCALE GENOMIC DNA]</scope>
    <source>
        <strain evidence="3 4">DSM 23694</strain>
    </source>
</reference>
<dbReference type="Pfam" id="PF14012">
    <property type="entry name" value="DUF4229"/>
    <property type="match status" value="1"/>
</dbReference>
<evidence type="ECO:0000313" key="3">
    <source>
        <dbReference type="EMBL" id="MBB5596940.1"/>
    </source>
</evidence>
<feature type="transmembrane region" description="Helical" evidence="2">
    <location>
        <begin position="31"/>
        <end position="48"/>
    </location>
</feature>
<keyword evidence="2" id="KW-1133">Transmembrane helix</keyword>